<dbReference type="Pfam" id="PF08666">
    <property type="entry name" value="SAF"/>
    <property type="match status" value="1"/>
</dbReference>
<dbReference type="CDD" id="cd11614">
    <property type="entry name" value="SAF_CpaB_FlgA_like"/>
    <property type="match status" value="1"/>
</dbReference>
<dbReference type="InterPro" id="IPR013974">
    <property type="entry name" value="SAF"/>
</dbReference>
<gene>
    <name evidence="2" type="primary">cpaB</name>
    <name evidence="2" type="ORF">LDJ79_04890</name>
</gene>
<feature type="domain" description="SAF" evidence="1">
    <location>
        <begin position="49"/>
        <end position="115"/>
    </location>
</feature>
<dbReference type="Pfam" id="PF16976">
    <property type="entry name" value="RcpC"/>
    <property type="match status" value="1"/>
</dbReference>
<dbReference type="NCBIfam" id="TIGR03177">
    <property type="entry name" value="pilus_cpaB"/>
    <property type="match status" value="1"/>
</dbReference>
<accession>A0ABS7YID1</accession>
<dbReference type="RefSeq" id="WP_068718071.1">
    <property type="nucleotide sequence ID" value="NZ_AP014636.1"/>
</dbReference>
<evidence type="ECO:0000313" key="3">
    <source>
        <dbReference type="Proteomes" id="UP001199044"/>
    </source>
</evidence>
<proteinExistence type="predicted"/>
<dbReference type="InterPro" id="IPR017592">
    <property type="entry name" value="Pilus_assmbl_Flp-typ_CpaB"/>
</dbReference>
<evidence type="ECO:0000313" key="2">
    <source>
        <dbReference type="EMBL" id="MCA2015438.1"/>
    </source>
</evidence>
<sequence length="303" mass="32619">MKISSVLFVSGALVFALGGAFIVRGMTVTPAKPVHPKVDITPEPAPIYAPVLTAGRELHPGDFIGANDVYWKQVDRDYPSEFYFKKEPGGLTEIYGSTVNQLVPKGELLTYDVVVKPGQPGFIASVLTPGKRAVAIPTDAVSSSSGLVQAGDHVDVILGLEDKQSGKKSDKDDALMSFPFVASQTLVTNVRVLALNNKERSALRIKEDKEKSKEKAVYPETVTLEVTPKQAERLTVARELGNLQLVIRAVNDSTTEETSSAELAARDVTTLSDTTDVYKQLQSPAATVIQYQGSVMKAAQVSN</sequence>
<comment type="caution">
    <text evidence="2">The sequence shown here is derived from an EMBL/GenBank/DDBJ whole genome shotgun (WGS) entry which is preliminary data.</text>
</comment>
<evidence type="ECO:0000259" key="1">
    <source>
        <dbReference type="SMART" id="SM00858"/>
    </source>
</evidence>
<keyword evidence="3" id="KW-1185">Reference proteome</keyword>
<name>A0ABS7YID1_9VIBR</name>
<dbReference type="SMART" id="SM00858">
    <property type="entry name" value="SAF"/>
    <property type="match status" value="1"/>
</dbReference>
<organism evidence="2 3">
    <name type="scientific">Vibrio tritonius</name>
    <dbReference type="NCBI Taxonomy" id="1435069"/>
    <lineage>
        <taxon>Bacteria</taxon>
        <taxon>Pseudomonadati</taxon>
        <taxon>Pseudomonadota</taxon>
        <taxon>Gammaproteobacteria</taxon>
        <taxon>Vibrionales</taxon>
        <taxon>Vibrionaceae</taxon>
        <taxon>Vibrio</taxon>
    </lineage>
</organism>
<dbReference type="InterPro" id="IPR031571">
    <property type="entry name" value="RcpC_dom"/>
</dbReference>
<protein>
    <submittedName>
        <fullName evidence="2">Flp pilus assembly protein CpaB</fullName>
    </submittedName>
</protein>
<dbReference type="EMBL" id="JAIWIU010000027">
    <property type="protein sequence ID" value="MCA2015438.1"/>
    <property type="molecule type" value="Genomic_DNA"/>
</dbReference>
<reference evidence="3" key="1">
    <citation type="submission" date="2023-07" db="EMBL/GenBank/DDBJ databases">
        <title>Molecular identification of indigenous halophilic bacteria isolated from red sea cost, biodegradation of synthetic dyes and assessment of degraded metabolite toxicity.</title>
        <authorList>
            <person name="Chaieb K."/>
            <person name="Altayb H.N."/>
        </authorList>
    </citation>
    <scope>NUCLEOTIDE SEQUENCE [LARGE SCALE GENOMIC DNA]</scope>
    <source>
        <strain evidence="3">K20</strain>
    </source>
</reference>
<dbReference type="Proteomes" id="UP001199044">
    <property type="component" value="Unassembled WGS sequence"/>
</dbReference>